<evidence type="ECO:0000313" key="2">
    <source>
        <dbReference type="EMBL" id="MTI25209.1"/>
    </source>
</evidence>
<accession>A0ABW9RM81</accession>
<gene>
    <name evidence="2" type="ORF">E1163_09675</name>
</gene>
<dbReference type="Gene3D" id="3.10.180.10">
    <property type="entry name" value="2,3-Dihydroxybiphenyl 1,2-Dioxygenase, domain 1"/>
    <property type="match status" value="1"/>
</dbReference>
<sequence length="506" mass="57448">MFITCFSCRAQEENKIEIPFRLIDNRIFVEVEVNGVAGHFIVDSGGLHGFNKDFADEAGIHFIDSSSIGGAGNGRQTVWYGERSILKLPTSNISSTTDRPLVINLNTIRDSLRLPYLDGIIGEQLFRTYRVSINYPNRLISLQDFETPIQREGYEVIPFRFYRNQIPMIKINADGNEGEMIIDTGDRSELTIFPEFDKKGSVSTPYPLSDLEVTGYGVGGPVMARAFYLKDFTLGESLKLQSVKTRIPYHTAGSWAQNAIAGSIGSGLLKDFEVIFDYQKQLILLKKAPLLSIPEFVYHASHIDSTVSWYETYLPFERVKSSKPGIVLEHQKARIRFIDAPDLQTVNKYRSLREGRQPNGVFKFGFDVVDIRTLYNEMISKPGVQVRGRLITFWATHMFLVRDPEGQTLQFFEGDTGNKVWKNSFYAFITDSEDDYNAFLSQMQKLNMVPVSNFDNVERQVKQRSFEKGNVKIELLQSDTRAENAYIGTDCSGIKLSEALNSLQNR</sequence>
<dbReference type="Proteomes" id="UP000798808">
    <property type="component" value="Unassembled WGS sequence"/>
</dbReference>
<dbReference type="CDD" id="cd06587">
    <property type="entry name" value="VOC"/>
    <property type="match status" value="1"/>
</dbReference>
<organism evidence="2 3">
    <name type="scientific">Fulvivirga kasyanovii</name>
    <dbReference type="NCBI Taxonomy" id="396812"/>
    <lineage>
        <taxon>Bacteria</taxon>
        <taxon>Pseudomonadati</taxon>
        <taxon>Bacteroidota</taxon>
        <taxon>Cytophagia</taxon>
        <taxon>Cytophagales</taxon>
        <taxon>Fulvivirgaceae</taxon>
        <taxon>Fulvivirga</taxon>
    </lineage>
</organism>
<protein>
    <recommendedName>
        <fullName evidence="1">VOC domain-containing protein</fullName>
    </recommendedName>
</protein>
<dbReference type="PROSITE" id="PS51819">
    <property type="entry name" value="VOC"/>
    <property type="match status" value="1"/>
</dbReference>
<dbReference type="EMBL" id="SMLW01000494">
    <property type="protein sequence ID" value="MTI25209.1"/>
    <property type="molecule type" value="Genomic_DNA"/>
</dbReference>
<reference evidence="2 3" key="1">
    <citation type="submission" date="2019-02" db="EMBL/GenBank/DDBJ databases">
        <authorList>
            <person name="Goldberg S.R."/>
            <person name="Haltli B.A."/>
            <person name="Correa H."/>
            <person name="Russell K.G."/>
        </authorList>
    </citation>
    <scope>NUCLEOTIDE SEQUENCE [LARGE SCALE GENOMIC DNA]</scope>
    <source>
        <strain evidence="2 3">JCM 16186</strain>
    </source>
</reference>
<dbReference type="Gene3D" id="2.40.70.10">
    <property type="entry name" value="Acid Proteases"/>
    <property type="match status" value="1"/>
</dbReference>
<dbReference type="InterPro" id="IPR021109">
    <property type="entry name" value="Peptidase_aspartic_dom_sf"/>
</dbReference>
<dbReference type="RefSeq" id="WP_155171242.1">
    <property type="nucleotide sequence ID" value="NZ_BAAAFL010000053.1"/>
</dbReference>
<feature type="domain" description="VOC" evidence="1">
    <location>
        <begin position="292"/>
        <end position="414"/>
    </location>
</feature>
<proteinExistence type="predicted"/>
<dbReference type="InterPro" id="IPR029068">
    <property type="entry name" value="Glyas_Bleomycin-R_OHBP_Dase"/>
</dbReference>
<evidence type="ECO:0000259" key="1">
    <source>
        <dbReference type="PROSITE" id="PS51819"/>
    </source>
</evidence>
<keyword evidence="3" id="KW-1185">Reference proteome</keyword>
<name>A0ABW9RM81_9BACT</name>
<dbReference type="SUPFAM" id="SSF54593">
    <property type="entry name" value="Glyoxalase/Bleomycin resistance protein/Dihydroxybiphenyl dioxygenase"/>
    <property type="match status" value="1"/>
</dbReference>
<evidence type="ECO:0000313" key="3">
    <source>
        <dbReference type="Proteomes" id="UP000798808"/>
    </source>
</evidence>
<comment type="caution">
    <text evidence="2">The sequence shown here is derived from an EMBL/GenBank/DDBJ whole genome shotgun (WGS) entry which is preliminary data.</text>
</comment>
<dbReference type="InterPro" id="IPR037523">
    <property type="entry name" value="VOC_core"/>
</dbReference>